<evidence type="ECO:0008006" key="3">
    <source>
        <dbReference type="Google" id="ProtNLM"/>
    </source>
</evidence>
<evidence type="ECO:0000313" key="1">
    <source>
        <dbReference type="EMBL" id="GAA2006060.1"/>
    </source>
</evidence>
<dbReference type="Proteomes" id="UP001501585">
    <property type="component" value="Unassembled WGS sequence"/>
</dbReference>
<keyword evidence="2" id="KW-1185">Reference proteome</keyword>
<protein>
    <recommendedName>
        <fullName evidence="3">DUF695 domain-containing protein</fullName>
    </recommendedName>
</protein>
<dbReference type="RefSeq" id="WP_344106475.1">
    <property type="nucleotide sequence ID" value="NZ_BAAAPC010000016.1"/>
</dbReference>
<reference evidence="1 2" key="1">
    <citation type="journal article" date="2019" name="Int. J. Syst. Evol. Microbiol.">
        <title>The Global Catalogue of Microorganisms (GCM) 10K type strain sequencing project: providing services to taxonomists for standard genome sequencing and annotation.</title>
        <authorList>
            <consortium name="The Broad Institute Genomics Platform"/>
            <consortium name="The Broad Institute Genome Sequencing Center for Infectious Disease"/>
            <person name="Wu L."/>
            <person name="Ma J."/>
        </authorList>
    </citation>
    <scope>NUCLEOTIDE SEQUENCE [LARGE SCALE GENOMIC DNA]</scope>
    <source>
        <strain evidence="1 2">JCM 15313</strain>
    </source>
</reference>
<evidence type="ECO:0000313" key="2">
    <source>
        <dbReference type="Proteomes" id="UP001501585"/>
    </source>
</evidence>
<proteinExistence type="predicted"/>
<gene>
    <name evidence="1" type="ORF">GCM10009799_36940</name>
</gene>
<comment type="caution">
    <text evidence="1">The sequence shown here is derived from an EMBL/GenBank/DDBJ whole genome shotgun (WGS) entry which is preliminary data.</text>
</comment>
<sequence>MALFRRRNAAASDSAVAVDEFWSQWADVRDELAASIDAGSAVSAEVAQRLTDRVTRIHPALAWQVSPAPSSDPGGLGGLGDLGLPADAAPEELLARLTEADEAAAEGAPSYALTLVAGADDEARVLAERWMRAAPEDPDWHFFPAIPADHAKLGETYTADDHELDLSHCSVSLRVDQQRSMMEAGVYHPDNMFLPEEAQQAVAEHVVLLALGEDDYVRWISQVTPLSEKPLDPLPPTSMPSVVRQLAGAFGSGGWVTVQGRIPLRGIIEIAVRHPLHRRDFPAMSLSVTVALPYANSDADKLPAEPSASALEAFTARLDDLLGDNGALLARQTVGGQRLLHYYVDPESGVLPELEATVREWSEGRALVRSRLDPTWDSVNQLLKPIKRQLGQ</sequence>
<dbReference type="EMBL" id="BAAAPC010000016">
    <property type="protein sequence ID" value="GAA2006060.1"/>
    <property type="molecule type" value="Genomic_DNA"/>
</dbReference>
<organism evidence="1 2">
    <name type="scientific">Nocardiopsis rhodophaea</name>
    <dbReference type="NCBI Taxonomy" id="280238"/>
    <lineage>
        <taxon>Bacteria</taxon>
        <taxon>Bacillati</taxon>
        <taxon>Actinomycetota</taxon>
        <taxon>Actinomycetes</taxon>
        <taxon>Streptosporangiales</taxon>
        <taxon>Nocardiopsidaceae</taxon>
        <taxon>Nocardiopsis</taxon>
    </lineage>
</organism>
<accession>A0ABN2TDN0</accession>
<name>A0ABN2TDN0_9ACTN</name>